<dbReference type="AlphaFoldDB" id="A0A381VLJ7"/>
<dbReference type="PANTHER" id="PTHR42711">
    <property type="entry name" value="ABC TRANSPORTER ATP-BINDING PROTEIN"/>
    <property type="match status" value="1"/>
</dbReference>
<evidence type="ECO:0000259" key="4">
    <source>
        <dbReference type="PROSITE" id="PS50893"/>
    </source>
</evidence>
<dbReference type="InterPro" id="IPR050763">
    <property type="entry name" value="ABC_transporter_ATP-binding"/>
</dbReference>
<dbReference type="PROSITE" id="PS00211">
    <property type="entry name" value="ABC_TRANSPORTER_1"/>
    <property type="match status" value="1"/>
</dbReference>
<dbReference type="SMART" id="SM00382">
    <property type="entry name" value="AAA"/>
    <property type="match status" value="1"/>
</dbReference>
<dbReference type="InterPro" id="IPR017871">
    <property type="entry name" value="ABC_transporter-like_CS"/>
</dbReference>
<sequence length="300" mass="33480">MNNNIAISVKNLTKIYNIGTSNENLALDNISLDITAGSIFGLLGPNGAGKSTFINILADLVRKSSGDINVLEFNHASNLKKVKSLMGIVPQELNIDPFFTPFELLEIHAGLYGVSKKDRRTMEILKMLSLEDKAHVYARTLSGGMRRRLLIAKAMVHDPAILILDEPTAGVDVGLRTILWKNIEKLNSEGKTIIITTHYLHEAEELCNEIAIIDEGKLIAHDHTSKIKSLIDNREIKILHQNKSDLNLSPLKNLNINLKPNGETIEINYKPSEIKFNELLKAIYESNIDIKDISIKETKL</sequence>
<gene>
    <name evidence="5" type="ORF">METZ01_LOCUS93502</name>
</gene>
<accession>A0A381VLJ7</accession>
<keyword evidence="2" id="KW-0547">Nucleotide-binding</keyword>
<reference evidence="5" key="1">
    <citation type="submission" date="2018-05" db="EMBL/GenBank/DDBJ databases">
        <authorList>
            <person name="Lanie J.A."/>
            <person name="Ng W.-L."/>
            <person name="Kazmierczak K.M."/>
            <person name="Andrzejewski T.M."/>
            <person name="Davidsen T.M."/>
            <person name="Wayne K.J."/>
            <person name="Tettelin H."/>
            <person name="Glass J.I."/>
            <person name="Rusch D."/>
            <person name="Podicherti R."/>
            <person name="Tsui H.-C.T."/>
            <person name="Winkler M.E."/>
        </authorList>
    </citation>
    <scope>NUCLEOTIDE SEQUENCE</scope>
</reference>
<evidence type="ECO:0000313" key="5">
    <source>
        <dbReference type="EMBL" id="SVA40648.1"/>
    </source>
</evidence>
<keyword evidence="1" id="KW-0813">Transport</keyword>
<dbReference type="InterPro" id="IPR003439">
    <property type="entry name" value="ABC_transporter-like_ATP-bd"/>
</dbReference>
<organism evidence="5">
    <name type="scientific">marine metagenome</name>
    <dbReference type="NCBI Taxonomy" id="408172"/>
    <lineage>
        <taxon>unclassified sequences</taxon>
        <taxon>metagenomes</taxon>
        <taxon>ecological metagenomes</taxon>
    </lineage>
</organism>
<dbReference type="PANTHER" id="PTHR42711:SF15">
    <property type="entry name" value="ABC-TYPE MULTIDRUG TRANSPORT SYSTEM, ATPASE COMPONENT"/>
    <property type="match status" value="1"/>
</dbReference>
<keyword evidence="3" id="KW-0067">ATP-binding</keyword>
<dbReference type="Gene3D" id="3.40.50.300">
    <property type="entry name" value="P-loop containing nucleotide triphosphate hydrolases"/>
    <property type="match status" value="1"/>
</dbReference>
<proteinExistence type="predicted"/>
<feature type="non-terminal residue" evidence="5">
    <location>
        <position position="300"/>
    </location>
</feature>
<feature type="domain" description="ABC transporter" evidence="4">
    <location>
        <begin position="7"/>
        <end position="240"/>
    </location>
</feature>
<dbReference type="SUPFAM" id="SSF52540">
    <property type="entry name" value="P-loop containing nucleoside triphosphate hydrolases"/>
    <property type="match status" value="1"/>
</dbReference>
<dbReference type="InterPro" id="IPR003593">
    <property type="entry name" value="AAA+_ATPase"/>
</dbReference>
<dbReference type="EMBL" id="UINC01009048">
    <property type="protein sequence ID" value="SVA40648.1"/>
    <property type="molecule type" value="Genomic_DNA"/>
</dbReference>
<evidence type="ECO:0000256" key="2">
    <source>
        <dbReference type="ARBA" id="ARBA00022741"/>
    </source>
</evidence>
<dbReference type="PROSITE" id="PS50893">
    <property type="entry name" value="ABC_TRANSPORTER_2"/>
    <property type="match status" value="1"/>
</dbReference>
<dbReference type="Pfam" id="PF00005">
    <property type="entry name" value="ABC_tran"/>
    <property type="match status" value="1"/>
</dbReference>
<dbReference type="GO" id="GO:0016887">
    <property type="term" value="F:ATP hydrolysis activity"/>
    <property type="evidence" value="ECO:0007669"/>
    <property type="project" value="InterPro"/>
</dbReference>
<protein>
    <recommendedName>
        <fullName evidence="4">ABC transporter domain-containing protein</fullName>
    </recommendedName>
</protein>
<name>A0A381VLJ7_9ZZZZ</name>
<dbReference type="GO" id="GO:0005524">
    <property type="term" value="F:ATP binding"/>
    <property type="evidence" value="ECO:0007669"/>
    <property type="project" value="UniProtKB-KW"/>
</dbReference>
<dbReference type="InterPro" id="IPR027417">
    <property type="entry name" value="P-loop_NTPase"/>
</dbReference>
<evidence type="ECO:0000256" key="1">
    <source>
        <dbReference type="ARBA" id="ARBA00022448"/>
    </source>
</evidence>
<evidence type="ECO:0000256" key="3">
    <source>
        <dbReference type="ARBA" id="ARBA00022840"/>
    </source>
</evidence>
<feature type="non-terminal residue" evidence="5">
    <location>
        <position position="1"/>
    </location>
</feature>